<dbReference type="SMART" id="SM00052">
    <property type="entry name" value="EAL"/>
    <property type="match status" value="1"/>
</dbReference>
<dbReference type="InterPro" id="IPR003018">
    <property type="entry name" value="GAF"/>
</dbReference>
<dbReference type="Pfam" id="PF01590">
    <property type="entry name" value="GAF"/>
    <property type="match status" value="1"/>
</dbReference>
<keyword evidence="3" id="KW-1185">Reference proteome</keyword>
<gene>
    <name evidence="2" type="ORF">E0D97_11500</name>
</gene>
<dbReference type="InterPro" id="IPR035919">
    <property type="entry name" value="EAL_sf"/>
</dbReference>
<dbReference type="CDD" id="cd01948">
    <property type="entry name" value="EAL"/>
    <property type="match status" value="1"/>
</dbReference>
<name>A0A4R0P9S3_9HYPH</name>
<dbReference type="SUPFAM" id="SSF141868">
    <property type="entry name" value="EAL domain-like"/>
    <property type="match status" value="1"/>
</dbReference>
<evidence type="ECO:0000259" key="1">
    <source>
        <dbReference type="PROSITE" id="PS50883"/>
    </source>
</evidence>
<comment type="caution">
    <text evidence="2">The sequence shown here is derived from an EMBL/GenBank/DDBJ whole genome shotgun (WGS) entry which is preliminary data.</text>
</comment>
<organism evidence="2 3">
    <name type="scientific">Oricola cellulosilytica</name>
    <dbReference type="NCBI Taxonomy" id="1429082"/>
    <lineage>
        <taxon>Bacteria</taxon>
        <taxon>Pseudomonadati</taxon>
        <taxon>Pseudomonadota</taxon>
        <taxon>Alphaproteobacteria</taxon>
        <taxon>Hyphomicrobiales</taxon>
        <taxon>Ahrensiaceae</taxon>
        <taxon>Oricola</taxon>
    </lineage>
</organism>
<dbReference type="Proteomes" id="UP000291301">
    <property type="component" value="Unassembled WGS sequence"/>
</dbReference>
<dbReference type="InterPro" id="IPR050706">
    <property type="entry name" value="Cyclic-di-GMP_PDE-like"/>
</dbReference>
<dbReference type="Gene3D" id="3.30.450.40">
    <property type="match status" value="1"/>
</dbReference>
<evidence type="ECO:0000313" key="2">
    <source>
        <dbReference type="EMBL" id="TCD13901.1"/>
    </source>
</evidence>
<dbReference type="GO" id="GO:0071111">
    <property type="term" value="F:cyclic-guanylate-specific phosphodiesterase activity"/>
    <property type="evidence" value="ECO:0007669"/>
    <property type="project" value="InterPro"/>
</dbReference>
<dbReference type="OrthoDB" id="9814202at2"/>
<dbReference type="SMART" id="SM00065">
    <property type="entry name" value="GAF"/>
    <property type="match status" value="1"/>
</dbReference>
<dbReference type="AlphaFoldDB" id="A0A4R0P9S3"/>
<dbReference type="PANTHER" id="PTHR33121:SF15">
    <property type="entry name" value="BLUE LIGHT- AND TEMPERATURE-REGULATED ANTIREPRESSOR BLUF"/>
    <property type="match status" value="1"/>
</dbReference>
<sequence>MEALAAGSASGDLVQDALEAIRKHLGMEVAYLSEFVDGRSVFRRVDAPGLEHLIKPGDSQSLEDVYCNHILEGRLPELIPNTAKEPLARAMPITDAVPIGSHVSIPIRLADGTPYGMFCCLSPAPNETLNDRDLQTMKMFADLAARHVSEEQAAKTAKQRTAERIRRAIDTQAFRIAYQPIWNLNPLRPVGMEALCRFDENSGQTPDIWFREADEAGLGAELEMAVIRKALESLPSLPEDVYLSVNASPGMVAGDTFAGMLESLPLKRVVLEITEHARVEDYRALDRVLAPLRASGLRVAVDDAGAGYASLQHIVQLRPNLIKLDMTLTRDIDKDRARRSLAAALIFFAAETGTRIVAEGIETEGELNSLMALGVASGQGYLLGRPVPLADAIELCAKRTDRQAQG</sequence>
<dbReference type="InterPro" id="IPR001633">
    <property type="entry name" value="EAL_dom"/>
</dbReference>
<dbReference type="InterPro" id="IPR029016">
    <property type="entry name" value="GAF-like_dom_sf"/>
</dbReference>
<dbReference type="SUPFAM" id="SSF55781">
    <property type="entry name" value="GAF domain-like"/>
    <property type="match status" value="1"/>
</dbReference>
<dbReference type="Pfam" id="PF00563">
    <property type="entry name" value="EAL"/>
    <property type="match status" value="1"/>
</dbReference>
<dbReference type="PROSITE" id="PS50883">
    <property type="entry name" value="EAL"/>
    <property type="match status" value="1"/>
</dbReference>
<protein>
    <submittedName>
        <fullName evidence="2">EAL domain-containing protein</fullName>
    </submittedName>
</protein>
<dbReference type="PANTHER" id="PTHR33121">
    <property type="entry name" value="CYCLIC DI-GMP PHOSPHODIESTERASE PDEF"/>
    <property type="match status" value="1"/>
</dbReference>
<reference evidence="2 3" key="1">
    <citation type="journal article" date="2015" name="Antonie Van Leeuwenhoek">
        <title>Oricola cellulosilytica gen. nov., sp. nov., a cellulose-degrading bacterium of the family Phyllobacteriaceae isolated from surface seashore water, and emended descriptions of Mesorhizobium loti and Phyllobacterium myrsinacearum.</title>
        <authorList>
            <person name="Hameed A."/>
            <person name="Shahina M."/>
            <person name="Lai W.A."/>
            <person name="Lin S.Y."/>
            <person name="Young L.S."/>
            <person name="Liu Y.C."/>
            <person name="Hsu Y.H."/>
            <person name="Young C.C."/>
        </authorList>
    </citation>
    <scope>NUCLEOTIDE SEQUENCE [LARGE SCALE GENOMIC DNA]</scope>
    <source>
        <strain evidence="2 3">KCTC 52183</strain>
    </source>
</reference>
<dbReference type="Gene3D" id="3.20.20.450">
    <property type="entry name" value="EAL domain"/>
    <property type="match status" value="1"/>
</dbReference>
<dbReference type="EMBL" id="SJST01000004">
    <property type="protein sequence ID" value="TCD13901.1"/>
    <property type="molecule type" value="Genomic_DNA"/>
</dbReference>
<evidence type="ECO:0000313" key="3">
    <source>
        <dbReference type="Proteomes" id="UP000291301"/>
    </source>
</evidence>
<proteinExistence type="predicted"/>
<feature type="domain" description="EAL" evidence="1">
    <location>
        <begin position="158"/>
        <end position="400"/>
    </location>
</feature>
<accession>A0A4R0P9S3</accession>